<dbReference type="SUPFAM" id="SSF55729">
    <property type="entry name" value="Acyl-CoA N-acyltransferases (Nat)"/>
    <property type="match status" value="1"/>
</dbReference>
<gene>
    <name evidence="4" type="ORF">A5892_05585</name>
</gene>
<reference evidence="4 5" key="1">
    <citation type="submission" date="2016-04" db="EMBL/GenBank/DDBJ databases">
        <title>Complete Genome Sequence of Halotalea alkalilenta IHB B 13600.</title>
        <authorList>
            <person name="Swarnkar M.K."/>
            <person name="Sharma A."/>
            <person name="Kaushal K."/>
            <person name="Soni R."/>
            <person name="Rana S."/>
            <person name="Singh A.K."/>
            <person name="Gulati A."/>
        </authorList>
    </citation>
    <scope>NUCLEOTIDE SEQUENCE [LARGE SCALE GENOMIC DNA]</scope>
    <source>
        <strain evidence="4 5">IHB B 13600</strain>
    </source>
</reference>
<dbReference type="EMBL" id="CP015243">
    <property type="protein sequence ID" value="ANF57004.1"/>
    <property type="molecule type" value="Genomic_DNA"/>
</dbReference>
<dbReference type="STRING" id="376489.A5892_05585"/>
<dbReference type="KEGG" id="haa:A5892_05585"/>
<dbReference type="Pfam" id="PF13508">
    <property type="entry name" value="Acetyltransf_7"/>
    <property type="match status" value="1"/>
</dbReference>
<proteinExistence type="predicted"/>
<sequence length="176" mass="19663">MSAAAPLVRDAAEGDVAELVALVTEAYHVIDAGGWTTEASLLGGQRIDPLLLRRDIQRPRSRVIVAERDGRLLGCGHLALADGEGSFGMFAVRPSLQGEGIGRLLLGEAECLARDWLDVEWLRITVIEQRGELIEWYQRRGFCRSGVYKPFPYGDERFGVPLRDDLRFEVLEKRLV</sequence>
<dbReference type="GO" id="GO:0016747">
    <property type="term" value="F:acyltransferase activity, transferring groups other than amino-acyl groups"/>
    <property type="evidence" value="ECO:0007669"/>
    <property type="project" value="InterPro"/>
</dbReference>
<dbReference type="RefSeq" id="WP_064121962.1">
    <property type="nucleotide sequence ID" value="NZ_CP015243.1"/>
</dbReference>
<keyword evidence="5" id="KW-1185">Reference proteome</keyword>
<accession>A0A172YCR5</accession>
<evidence type="ECO:0000256" key="2">
    <source>
        <dbReference type="ARBA" id="ARBA00023315"/>
    </source>
</evidence>
<evidence type="ECO:0000259" key="3">
    <source>
        <dbReference type="PROSITE" id="PS51186"/>
    </source>
</evidence>
<dbReference type="Gene3D" id="3.40.630.30">
    <property type="match status" value="1"/>
</dbReference>
<keyword evidence="2" id="KW-0012">Acyltransferase</keyword>
<keyword evidence="1 4" id="KW-0808">Transferase</keyword>
<dbReference type="PROSITE" id="PS51186">
    <property type="entry name" value="GNAT"/>
    <property type="match status" value="1"/>
</dbReference>
<feature type="domain" description="N-acetyltransferase" evidence="3">
    <location>
        <begin position="6"/>
        <end position="167"/>
    </location>
</feature>
<dbReference type="AlphaFoldDB" id="A0A172YCR5"/>
<name>A0A172YCR5_9GAMM</name>
<evidence type="ECO:0000313" key="4">
    <source>
        <dbReference type="EMBL" id="ANF57004.1"/>
    </source>
</evidence>
<dbReference type="InterPro" id="IPR050832">
    <property type="entry name" value="Bact_Acetyltransf"/>
</dbReference>
<dbReference type="PANTHER" id="PTHR43877">
    <property type="entry name" value="AMINOALKYLPHOSPHONATE N-ACETYLTRANSFERASE-RELATED-RELATED"/>
    <property type="match status" value="1"/>
</dbReference>
<dbReference type="Proteomes" id="UP000077875">
    <property type="component" value="Chromosome"/>
</dbReference>
<evidence type="ECO:0000313" key="5">
    <source>
        <dbReference type="Proteomes" id="UP000077875"/>
    </source>
</evidence>
<dbReference type="InterPro" id="IPR000182">
    <property type="entry name" value="GNAT_dom"/>
</dbReference>
<dbReference type="PANTHER" id="PTHR43877:SF2">
    <property type="entry name" value="AMINOALKYLPHOSPHONATE N-ACETYLTRANSFERASE-RELATED"/>
    <property type="match status" value="1"/>
</dbReference>
<dbReference type="CDD" id="cd04301">
    <property type="entry name" value="NAT_SF"/>
    <property type="match status" value="1"/>
</dbReference>
<dbReference type="InterPro" id="IPR016181">
    <property type="entry name" value="Acyl_CoA_acyltransferase"/>
</dbReference>
<protein>
    <submittedName>
        <fullName evidence="4">GCN5 family acetyltransferase</fullName>
    </submittedName>
</protein>
<evidence type="ECO:0000256" key="1">
    <source>
        <dbReference type="ARBA" id="ARBA00022679"/>
    </source>
</evidence>
<organism evidence="4 5">
    <name type="scientific">Halotalea alkalilenta</name>
    <dbReference type="NCBI Taxonomy" id="376489"/>
    <lineage>
        <taxon>Bacteria</taxon>
        <taxon>Pseudomonadati</taxon>
        <taxon>Pseudomonadota</taxon>
        <taxon>Gammaproteobacteria</taxon>
        <taxon>Oceanospirillales</taxon>
        <taxon>Halomonadaceae</taxon>
        <taxon>Halotalea</taxon>
    </lineage>
</organism>